<evidence type="ECO:0000313" key="15">
    <source>
        <dbReference type="Proteomes" id="UP000001307"/>
    </source>
</evidence>
<dbReference type="InterPro" id="IPR035898">
    <property type="entry name" value="TAZ_dom_sf"/>
</dbReference>
<evidence type="ECO:0000256" key="12">
    <source>
        <dbReference type="PROSITE-ProRule" id="PRU00203"/>
    </source>
</evidence>
<dbReference type="Gene3D" id="1.20.1020.10">
    <property type="entry name" value="TAZ domain"/>
    <property type="match status" value="1"/>
</dbReference>
<evidence type="ECO:0000259" key="13">
    <source>
        <dbReference type="PROSITE" id="PS50134"/>
    </source>
</evidence>
<keyword evidence="15" id="KW-1185">Reference proteome</keyword>
<dbReference type="SMART" id="SM00551">
    <property type="entry name" value="ZnF_TAZ"/>
    <property type="match status" value="1"/>
</dbReference>
<reference evidence="14" key="1">
    <citation type="journal article" date="2010" name="Science">
        <title>Plasticity of animal genome architecture unmasked by rapid evolution of a pelagic tunicate.</title>
        <authorList>
            <person name="Denoeud F."/>
            <person name="Henriet S."/>
            <person name="Mungpakdee S."/>
            <person name="Aury J.M."/>
            <person name="Da Silva C."/>
            <person name="Brinkmann H."/>
            <person name="Mikhaleva J."/>
            <person name="Olsen L.C."/>
            <person name="Jubin C."/>
            <person name="Canestro C."/>
            <person name="Bouquet J.M."/>
            <person name="Danks G."/>
            <person name="Poulain J."/>
            <person name="Campsteijn C."/>
            <person name="Adamski M."/>
            <person name="Cross I."/>
            <person name="Yadetie F."/>
            <person name="Muffato M."/>
            <person name="Louis A."/>
            <person name="Butcher S."/>
            <person name="Tsagkogeorga G."/>
            <person name="Konrad A."/>
            <person name="Singh S."/>
            <person name="Jensen M.F."/>
            <person name="Cong E.H."/>
            <person name="Eikeseth-Otteraa H."/>
            <person name="Noel B."/>
            <person name="Anthouard V."/>
            <person name="Porcel B.M."/>
            <person name="Kachouri-Lafond R."/>
            <person name="Nishino A."/>
            <person name="Ugolini M."/>
            <person name="Chourrout P."/>
            <person name="Nishida H."/>
            <person name="Aasland R."/>
            <person name="Huzurbazar S."/>
            <person name="Westhof E."/>
            <person name="Delsuc F."/>
            <person name="Lehrach H."/>
            <person name="Reinhardt R."/>
            <person name="Weissenbach J."/>
            <person name="Roy S.W."/>
            <person name="Artiguenave F."/>
            <person name="Postlethwait J.H."/>
            <person name="Manak J.R."/>
            <person name="Thompson E.M."/>
            <person name="Jaillon O."/>
            <person name="Du Pasquier L."/>
            <person name="Boudinot P."/>
            <person name="Liberles D.A."/>
            <person name="Volff J.N."/>
            <person name="Philippe H."/>
            <person name="Lenhard B."/>
            <person name="Roest Crollius H."/>
            <person name="Wincker P."/>
            <person name="Chourrout D."/>
        </authorList>
    </citation>
    <scope>NUCLEOTIDE SEQUENCE [LARGE SCALE GENOMIC DNA]</scope>
</reference>
<dbReference type="GO" id="GO:0005634">
    <property type="term" value="C:nucleus"/>
    <property type="evidence" value="ECO:0007669"/>
    <property type="project" value="UniProtKB-SubCell"/>
</dbReference>
<dbReference type="InterPro" id="IPR013178">
    <property type="entry name" value="Histone_AcTrfase_Rtt109/CBP"/>
</dbReference>
<evidence type="ECO:0000256" key="2">
    <source>
        <dbReference type="ARBA" id="ARBA00013184"/>
    </source>
</evidence>
<keyword evidence="3" id="KW-0808">Transferase</keyword>
<dbReference type="GO" id="GO:0045944">
    <property type="term" value="P:positive regulation of transcription by RNA polymerase II"/>
    <property type="evidence" value="ECO:0007669"/>
    <property type="project" value="TreeGrafter"/>
</dbReference>
<evidence type="ECO:0000256" key="5">
    <source>
        <dbReference type="ARBA" id="ARBA00022771"/>
    </source>
</evidence>
<keyword evidence="4 12" id="KW-0479">Metal-binding</keyword>
<keyword evidence="6 12" id="KW-0862">Zinc</keyword>
<keyword evidence="8" id="KW-0805">Transcription regulation</keyword>
<dbReference type="GO" id="GO:0004402">
    <property type="term" value="F:histone acetyltransferase activity"/>
    <property type="evidence" value="ECO:0007669"/>
    <property type="project" value="InterPro"/>
</dbReference>
<keyword evidence="5 12" id="KW-0863">Zinc-finger</keyword>
<evidence type="ECO:0000256" key="10">
    <source>
        <dbReference type="ARBA" id="ARBA00023242"/>
    </source>
</evidence>
<protein>
    <recommendedName>
        <fullName evidence="2">histone acetyltransferase</fullName>
        <ecNumber evidence="2">2.3.1.48</ecNumber>
    </recommendedName>
</protein>
<evidence type="ECO:0000256" key="11">
    <source>
        <dbReference type="ARBA" id="ARBA00048017"/>
    </source>
</evidence>
<dbReference type="Pfam" id="PF02135">
    <property type="entry name" value="zf-TAZ"/>
    <property type="match status" value="1"/>
</dbReference>
<dbReference type="EC" id="2.3.1.48" evidence="2"/>
<accession>E4Y285</accession>
<dbReference type="Proteomes" id="UP000001307">
    <property type="component" value="Unassembled WGS sequence"/>
</dbReference>
<dbReference type="InParanoid" id="E4Y285"/>
<dbReference type="EMBL" id="FN653784">
    <property type="protein sequence ID" value="CBY15979.1"/>
    <property type="molecule type" value="Genomic_DNA"/>
</dbReference>
<dbReference type="OrthoDB" id="10141589at2759"/>
<organism evidence="14">
    <name type="scientific">Oikopleura dioica</name>
    <name type="common">Tunicate</name>
    <dbReference type="NCBI Taxonomy" id="34765"/>
    <lineage>
        <taxon>Eukaryota</taxon>
        <taxon>Metazoa</taxon>
        <taxon>Chordata</taxon>
        <taxon>Tunicata</taxon>
        <taxon>Appendicularia</taxon>
        <taxon>Copelata</taxon>
        <taxon>Oikopleuridae</taxon>
        <taxon>Oikopleura</taxon>
    </lineage>
</organism>
<dbReference type="GO" id="GO:0005667">
    <property type="term" value="C:transcription regulator complex"/>
    <property type="evidence" value="ECO:0007669"/>
    <property type="project" value="TreeGrafter"/>
</dbReference>
<comment type="catalytic activity">
    <reaction evidence="11">
        <text>L-lysyl-[protein] + acetyl-CoA = N(6)-acetyl-L-lysyl-[protein] + CoA + H(+)</text>
        <dbReference type="Rhea" id="RHEA:45948"/>
        <dbReference type="Rhea" id="RHEA-COMP:9752"/>
        <dbReference type="Rhea" id="RHEA-COMP:10731"/>
        <dbReference type="ChEBI" id="CHEBI:15378"/>
        <dbReference type="ChEBI" id="CHEBI:29969"/>
        <dbReference type="ChEBI" id="CHEBI:57287"/>
        <dbReference type="ChEBI" id="CHEBI:57288"/>
        <dbReference type="ChEBI" id="CHEBI:61930"/>
        <dbReference type="EC" id="2.3.1.48"/>
    </reaction>
</comment>
<dbReference type="GO" id="GO:0000123">
    <property type="term" value="C:histone acetyltransferase complex"/>
    <property type="evidence" value="ECO:0007669"/>
    <property type="project" value="TreeGrafter"/>
</dbReference>
<feature type="domain" description="TAZ-type" evidence="13">
    <location>
        <begin position="51"/>
        <end position="147"/>
    </location>
</feature>
<proteinExistence type="predicted"/>
<evidence type="ECO:0000313" key="14">
    <source>
        <dbReference type="EMBL" id="CBY15979.1"/>
    </source>
</evidence>
<sequence>MPPKKTAKWLTDPDSKKFQKRVQDLLLVSKQVDFEIMQMRRERYNELSKLVPEKVKILRPSGMGKTQSEPEKALEFLEHASECDDADCQSEGCTKMKIIISHAEAHWNYDEKSESSCLLCKNFSTFCRKHANMCITINCRVFNCTRIKSRLYEIEAKIEAAQKLLRNTAK</sequence>
<evidence type="ECO:0000256" key="4">
    <source>
        <dbReference type="ARBA" id="ARBA00022723"/>
    </source>
</evidence>
<gene>
    <name evidence="14" type="ORF">GSOID_T00016276001</name>
</gene>
<keyword evidence="7" id="KW-0156">Chromatin regulator</keyword>
<evidence type="ECO:0000256" key="3">
    <source>
        <dbReference type="ARBA" id="ARBA00022679"/>
    </source>
</evidence>
<evidence type="ECO:0000256" key="7">
    <source>
        <dbReference type="ARBA" id="ARBA00022853"/>
    </source>
</evidence>
<evidence type="ECO:0000256" key="9">
    <source>
        <dbReference type="ARBA" id="ARBA00023163"/>
    </source>
</evidence>
<keyword evidence="10" id="KW-0539">Nucleus</keyword>
<dbReference type="GO" id="GO:0003713">
    <property type="term" value="F:transcription coactivator activity"/>
    <property type="evidence" value="ECO:0007669"/>
    <property type="project" value="TreeGrafter"/>
</dbReference>
<dbReference type="GO" id="GO:0031490">
    <property type="term" value="F:chromatin DNA binding"/>
    <property type="evidence" value="ECO:0007669"/>
    <property type="project" value="TreeGrafter"/>
</dbReference>
<dbReference type="InterPro" id="IPR000197">
    <property type="entry name" value="Znf_TAZ"/>
</dbReference>
<dbReference type="GO" id="GO:0008270">
    <property type="term" value="F:zinc ion binding"/>
    <property type="evidence" value="ECO:0007669"/>
    <property type="project" value="UniProtKB-KW"/>
</dbReference>
<feature type="zinc finger region" description="TAZ-type" evidence="12">
    <location>
        <begin position="51"/>
        <end position="147"/>
    </location>
</feature>
<keyword evidence="9" id="KW-0804">Transcription</keyword>
<evidence type="ECO:0000256" key="1">
    <source>
        <dbReference type="ARBA" id="ARBA00004123"/>
    </source>
</evidence>
<evidence type="ECO:0000256" key="8">
    <source>
        <dbReference type="ARBA" id="ARBA00023015"/>
    </source>
</evidence>
<comment type="subcellular location">
    <subcellularLocation>
        <location evidence="1">Nucleus</location>
    </subcellularLocation>
</comment>
<dbReference type="SUPFAM" id="SSF57933">
    <property type="entry name" value="TAZ domain"/>
    <property type="match status" value="1"/>
</dbReference>
<dbReference type="PROSITE" id="PS50134">
    <property type="entry name" value="ZF_TAZ"/>
    <property type="match status" value="1"/>
</dbReference>
<evidence type="ECO:0000256" key="6">
    <source>
        <dbReference type="ARBA" id="ARBA00022833"/>
    </source>
</evidence>
<dbReference type="AlphaFoldDB" id="E4Y285"/>
<dbReference type="PANTHER" id="PTHR13808">
    <property type="entry name" value="CBP/P300-RELATED"/>
    <property type="match status" value="1"/>
</dbReference>
<name>E4Y285_OIKDI</name>
<dbReference type="PANTHER" id="PTHR13808:SF1">
    <property type="entry name" value="HISTONE ACETYLTRANSFERASE"/>
    <property type="match status" value="1"/>
</dbReference>